<proteinExistence type="predicted"/>
<dbReference type="PANTHER" id="PTHR45854:SF3">
    <property type="entry name" value="ARFGAP WITH SH3 DOMAIN, ANK REPEAT AND PH DOMAIN-CONTAINING PROTEIN"/>
    <property type="match status" value="1"/>
</dbReference>
<keyword evidence="3" id="KW-1185">Reference proteome</keyword>
<dbReference type="Gene3D" id="2.30.29.30">
    <property type="entry name" value="Pleckstrin-homology domain (PH domain)/Phosphotyrosine-binding domain (PTB)"/>
    <property type="match status" value="1"/>
</dbReference>
<dbReference type="AlphaFoldDB" id="A0A183IL24"/>
<dbReference type="Proteomes" id="UP000270296">
    <property type="component" value="Unassembled WGS sequence"/>
</dbReference>
<organism evidence="4">
    <name type="scientific">Soboliphyme baturini</name>
    <dbReference type="NCBI Taxonomy" id="241478"/>
    <lineage>
        <taxon>Eukaryota</taxon>
        <taxon>Metazoa</taxon>
        <taxon>Ecdysozoa</taxon>
        <taxon>Nematoda</taxon>
        <taxon>Enoplea</taxon>
        <taxon>Dorylaimia</taxon>
        <taxon>Dioctophymatida</taxon>
        <taxon>Dioctophymatoidea</taxon>
        <taxon>Soboliphymatidae</taxon>
        <taxon>Soboliphyme</taxon>
    </lineage>
</organism>
<accession>A0A183IL24</accession>
<evidence type="ECO:0000313" key="2">
    <source>
        <dbReference type="EMBL" id="VDP04007.1"/>
    </source>
</evidence>
<dbReference type="Pfam" id="PF00169">
    <property type="entry name" value="PH"/>
    <property type="match status" value="1"/>
</dbReference>
<dbReference type="InterPro" id="IPR011993">
    <property type="entry name" value="PH-like_dom_sf"/>
</dbReference>
<dbReference type="EMBL" id="UZAM01008250">
    <property type="protein sequence ID" value="VDP04007.1"/>
    <property type="molecule type" value="Genomic_DNA"/>
</dbReference>
<dbReference type="GO" id="GO:0005096">
    <property type="term" value="F:GTPase activator activity"/>
    <property type="evidence" value="ECO:0007669"/>
    <property type="project" value="InterPro"/>
</dbReference>
<dbReference type="Gene3D" id="1.20.1270.60">
    <property type="entry name" value="Arfaptin homology (AH) domain/BAR domain"/>
    <property type="match status" value="1"/>
</dbReference>
<evidence type="ECO:0000313" key="3">
    <source>
        <dbReference type="Proteomes" id="UP000270296"/>
    </source>
</evidence>
<dbReference type="OrthoDB" id="10070851at2759"/>
<name>A0A183IL24_9BILA</name>
<dbReference type="SUPFAM" id="SSF50729">
    <property type="entry name" value="PH domain-like"/>
    <property type="match status" value="1"/>
</dbReference>
<reference evidence="4" key="1">
    <citation type="submission" date="2016-06" db="UniProtKB">
        <authorList>
            <consortium name="WormBaseParasite"/>
        </authorList>
    </citation>
    <scope>IDENTIFICATION</scope>
</reference>
<protein>
    <submittedName>
        <fullName evidence="4">PH domain-containing protein</fullName>
    </submittedName>
</protein>
<dbReference type="SUPFAM" id="SSF103657">
    <property type="entry name" value="BAR/IMD domain-like"/>
    <property type="match status" value="1"/>
</dbReference>
<dbReference type="PROSITE" id="PS50003">
    <property type="entry name" value="PH_DOMAIN"/>
    <property type="match status" value="1"/>
</dbReference>
<feature type="domain" description="PH" evidence="1">
    <location>
        <begin position="298"/>
        <end position="381"/>
    </location>
</feature>
<dbReference type="InterPro" id="IPR001849">
    <property type="entry name" value="PH_domain"/>
</dbReference>
<gene>
    <name evidence="2" type="ORF">SBAD_LOCUS4320</name>
</gene>
<dbReference type="InterPro" id="IPR043593">
    <property type="entry name" value="ASAP"/>
</dbReference>
<dbReference type="SMART" id="SM00233">
    <property type="entry name" value="PH"/>
    <property type="match status" value="1"/>
</dbReference>
<dbReference type="PANTHER" id="PTHR45854">
    <property type="entry name" value="ASAP FAMILY MEMBER"/>
    <property type="match status" value="1"/>
</dbReference>
<sequence>MDAISKLCKNLKALHEAELQRQHCEENLVKSLDGLAGVNASNCIVYDSNLETKSAWLQFCILFKDLSVLSQFLARNLQNGLIFPLENIIKSNTKNKSSSKAIDRAFKEYESKMYVLRFYNLLCSEPEKDSRSGVSGEDVRCKVSQVDVAEALSKERTVLQYEICEVTTYLSVAGLSFYNSGCKIVVFQFLLKMSKLNNKKTADLVEYMVDFYHSLDHFYREGQKTMNKFRTYIDSFVPKLNETKRQQEKEWKMLSELCQTLRKSQFMTDYDTNKHNSSQESSMSGVPVIVGADAISISTTKCGYLWKRSKNKMHRSWNKRRCEVRDGVFFIWHLDKSLPPTEISLLTCYIKPIKDDDMCFEIICRDRKLYLQAENRQQALE</sequence>
<evidence type="ECO:0000259" key="1">
    <source>
        <dbReference type="PROSITE" id="PS50003"/>
    </source>
</evidence>
<dbReference type="InterPro" id="IPR027267">
    <property type="entry name" value="AH/BAR_dom_sf"/>
</dbReference>
<reference evidence="2 3" key="2">
    <citation type="submission" date="2018-11" db="EMBL/GenBank/DDBJ databases">
        <authorList>
            <consortium name="Pathogen Informatics"/>
        </authorList>
    </citation>
    <scope>NUCLEOTIDE SEQUENCE [LARGE SCALE GENOMIC DNA]</scope>
</reference>
<evidence type="ECO:0000313" key="4">
    <source>
        <dbReference type="WBParaSite" id="SBAD_0000450801-mRNA-1"/>
    </source>
</evidence>
<dbReference type="WBParaSite" id="SBAD_0000450801-mRNA-1">
    <property type="protein sequence ID" value="SBAD_0000450801-mRNA-1"/>
    <property type="gene ID" value="SBAD_0000450801"/>
</dbReference>